<accession>A0ABP6RT37</accession>
<evidence type="ECO:0000256" key="1">
    <source>
        <dbReference type="SAM" id="MobiDB-lite"/>
    </source>
</evidence>
<dbReference type="InterPro" id="IPR027417">
    <property type="entry name" value="P-loop_NTPase"/>
</dbReference>
<dbReference type="Proteomes" id="UP001500483">
    <property type="component" value="Unassembled WGS sequence"/>
</dbReference>
<dbReference type="Gene3D" id="3.40.50.300">
    <property type="entry name" value="P-loop containing nucleotide triphosphate hydrolases"/>
    <property type="match status" value="1"/>
</dbReference>
<dbReference type="EMBL" id="BAAAYK010000038">
    <property type="protein sequence ID" value="GAA3359531.1"/>
    <property type="molecule type" value="Genomic_DNA"/>
</dbReference>
<comment type="caution">
    <text evidence="2">The sequence shown here is derived from an EMBL/GenBank/DDBJ whole genome shotgun (WGS) entry which is preliminary data.</text>
</comment>
<sequence length="203" mass="21393">MSPLALFVSGAPASGKSTLAGVAAGRWGAALLDLDVLAGPLTALLGEISGSATPDSPWMREHARTARYESLLGTALDTVRTGTSAVLVAPFTAERTDPAAWEAVAARFRATGAEPVLVWVDCPPEVALRRMRARAAARDAAKLADPAQVRAARADPPRTPHVRVDATRPIAAQLTELDRGLTERNSACQQATSRSTTWPPRPE</sequence>
<keyword evidence="3" id="KW-1185">Reference proteome</keyword>
<evidence type="ECO:0000313" key="3">
    <source>
        <dbReference type="Proteomes" id="UP001500483"/>
    </source>
</evidence>
<feature type="region of interest" description="Disordered" evidence="1">
    <location>
        <begin position="178"/>
        <end position="203"/>
    </location>
</feature>
<proteinExistence type="predicted"/>
<organism evidence="2 3">
    <name type="scientific">Saccharopolyspora gregorii</name>
    <dbReference type="NCBI Taxonomy" id="33914"/>
    <lineage>
        <taxon>Bacteria</taxon>
        <taxon>Bacillati</taxon>
        <taxon>Actinomycetota</taxon>
        <taxon>Actinomycetes</taxon>
        <taxon>Pseudonocardiales</taxon>
        <taxon>Pseudonocardiaceae</taxon>
        <taxon>Saccharopolyspora</taxon>
    </lineage>
</organism>
<feature type="compositionally biased region" description="Polar residues" evidence="1">
    <location>
        <begin position="183"/>
        <end position="203"/>
    </location>
</feature>
<dbReference type="SUPFAM" id="SSF52540">
    <property type="entry name" value="P-loop containing nucleoside triphosphate hydrolases"/>
    <property type="match status" value="1"/>
</dbReference>
<dbReference type="Pfam" id="PF13671">
    <property type="entry name" value="AAA_33"/>
    <property type="match status" value="1"/>
</dbReference>
<gene>
    <name evidence="2" type="ORF">GCM10020366_35920</name>
</gene>
<dbReference type="RefSeq" id="WP_258341340.1">
    <property type="nucleotide sequence ID" value="NZ_BAAAYK010000038.1"/>
</dbReference>
<name>A0ABP6RT37_9PSEU</name>
<evidence type="ECO:0000313" key="2">
    <source>
        <dbReference type="EMBL" id="GAA3359531.1"/>
    </source>
</evidence>
<evidence type="ECO:0008006" key="4">
    <source>
        <dbReference type="Google" id="ProtNLM"/>
    </source>
</evidence>
<reference evidence="3" key="1">
    <citation type="journal article" date="2019" name="Int. J. Syst. Evol. Microbiol.">
        <title>The Global Catalogue of Microorganisms (GCM) 10K type strain sequencing project: providing services to taxonomists for standard genome sequencing and annotation.</title>
        <authorList>
            <consortium name="The Broad Institute Genomics Platform"/>
            <consortium name="The Broad Institute Genome Sequencing Center for Infectious Disease"/>
            <person name="Wu L."/>
            <person name="Ma J."/>
        </authorList>
    </citation>
    <scope>NUCLEOTIDE SEQUENCE [LARGE SCALE GENOMIC DNA]</scope>
    <source>
        <strain evidence="3">JCM 9687</strain>
    </source>
</reference>
<protein>
    <recommendedName>
        <fullName evidence="4">ATP-binding protein</fullName>
    </recommendedName>
</protein>